<dbReference type="Proteomes" id="UP000027195">
    <property type="component" value="Unassembled WGS sequence"/>
</dbReference>
<organism evidence="2 3">
    <name type="scientific">Botryobasidium botryosum (strain FD-172 SS1)</name>
    <dbReference type="NCBI Taxonomy" id="930990"/>
    <lineage>
        <taxon>Eukaryota</taxon>
        <taxon>Fungi</taxon>
        <taxon>Dikarya</taxon>
        <taxon>Basidiomycota</taxon>
        <taxon>Agaricomycotina</taxon>
        <taxon>Agaricomycetes</taxon>
        <taxon>Cantharellales</taxon>
        <taxon>Botryobasidiaceae</taxon>
        <taxon>Botryobasidium</taxon>
    </lineage>
</organism>
<evidence type="ECO:0000313" key="2">
    <source>
        <dbReference type="EMBL" id="KDQ09725.1"/>
    </source>
</evidence>
<keyword evidence="3" id="KW-1185">Reference proteome</keyword>
<dbReference type="AlphaFoldDB" id="A0A067M4T6"/>
<dbReference type="HOGENOM" id="CLU_2133104_0_0_1"/>
<evidence type="ECO:0000313" key="3">
    <source>
        <dbReference type="Proteomes" id="UP000027195"/>
    </source>
</evidence>
<sequence>MRTSPFTYRYFNERTYAFRAKDSARHKSNNDKQASAANKSSRKRAQHPLPKTVAMTNRPAPLKTLRVNELGAPSSWTAIFPPRMNSYGGIWLKVRMTLPCAVAINGVLLYLDR</sequence>
<dbReference type="InParanoid" id="A0A067M4T6"/>
<protein>
    <submittedName>
        <fullName evidence="2">Uncharacterized protein</fullName>
    </submittedName>
</protein>
<proteinExistence type="predicted"/>
<name>A0A067M4T6_BOTB1</name>
<reference evidence="3" key="1">
    <citation type="journal article" date="2014" name="Proc. Natl. Acad. Sci. U.S.A.">
        <title>Extensive sampling of basidiomycete genomes demonstrates inadequacy of the white-rot/brown-rot paradigm for wood decay fungi.</title>
        <authorList>
            <person name="Riley R."/>
            <person name="Salamov A.A."/>
            <person name="Brown D.W."/>
            <person name="Nagy L.G."/>
            <person name="Floudas D."/>
            <person name="Held B.W."/>
            <person name="Levasseur A."/>
            <person name="Lombard V."/>
            <person name="Morin E."/>
            <person name="Otillar R."/>
            <person name="Lindquist E.A."/>
            <person name="Sun H."/>
            <person name="LaButti K.M."/>
            <person name="Schmutz J."/>
            <person name="Jabbour D."/>
            <person name="Luo H."/>
            <person name="Baker S.E."/>
            <person name="Pisabarro A.G."/>
            <person name="Walton J.D."/>
            <person name="Blanchette R.A."/>
            <person name="Henrissat B."/>
            <person name="Martin F."/>
            <person name="Cullen D."/>
            <person name="Hibbett D.S."/>
            <person name="Grigoriev I.V."/>
        </authorList>
    </citation>
    <scope>NUCLEOTIDE SEQUENCE [LARGE SCALE GENOMIC DNA]</scope>
    <source>
        <strain evidence="3">FD-172 SS1</strain>
    </source>
</reference>
<dbReference type="EMBL" id="KL198075">
    <property type="protein sequence ID" value="KDQ09725.1"/>
    <property type="molecule type" value="Genomic_DNA"/>
</dbReference>
<evidence type="ECO:0000256" key="1">
    <source>
        <dbReference type="SAM" id="MobiDB-lite"/>
    </source>
</evidence>
<feature type="compositionally biased region" description="Basic and acidic residues" evidence="1">
    <location>
        <begin position="21"/>
        <end position="30"/>
    </location>
</feature>
<feature type="region of interest" description="Disordered" evidence="1">
    <location>
        <begin position="21"/>
        <end position="60"/>
    </location>
</feature>
<gene>
    <name evidence="2" type="ORF">BOTBODRAFT_36820</name>
</gene>
<accession>A0A067M4T6</accession>